<sequence length="412" mass="47069">MFETLLLNFLFILFPILMFLIFFENRAFAYNSKILVLLSAVTMCLCIAKPFKLDIGFIFDLRYVPFIIVSLFGGYKNVLPLYILLNIYRFYVGGEGTLQSFLFATSILILVPLYSKRFLKLDSKGRIIAATIISFLTMGFYLIILGFTQGTLNREYWILTLNAFTTHVGVMSINMILIEKIITNIKNRDRIMQSERLNVVSELAASVSHEIRNPLTVTSGFLQLLNKSKSITREEKQYVELSLLELQRAEKIVSDYLSFAKPQSENMIYSNMKAESEYTKNIIMPYATMHKVEVRFSFNNSLKKSYDRNQIQQCLINLYKNGIEAMRDTEGGTLFIDIFEKKQNIMISIKDNGVGMTKDEISRLGKPYYSTKAEGTGLGMLMVYSTIDKVKGSIEVDSEKGKGTTFLITIPT</sequence>
<evidence type="ECO:0000256" key="4">
    <source>
        <dbReference type="ARBA" id="ARBA00022679"/>
    </source>
</evidence>
<dbReference type="InterPro" id="IPR036890">
    <property type="entry name" value="HATPase_C_sf"/>
</dbReference>
<dbReference type="InterPro" id="IPR003594">
    <property type="entry name" value="HATPase_dom"/>
</dbReference>
<keyword evidence="9" id="KW-0472">Membrane</keyword>
<keyword evidence="4" id="KW-0808">Transferase</keyword>
<dbReference type="InterPro" id="IPR036097">
    <property type="entry name" value="HisK_dim/P_sf"/>
</dbReference>
<dbReference type="Pfam" id="PF00512">
    <property type="entry name" value="HisKA"/>
    <property type="match status" value="1"/>
</dbReference>
<dbReference type="GO" id="GO:0000155">
    <property type="term" value="F:phosphorelay sensor kinase activity"/>
    <property type="evidence" value="ECO:0007669"/>
    <property type="project" value="InterPro"/>
</dbReference>
<dbReference type="EMBL" id="LCZJ02000018">
    <property type="protein sequence ID" value="KTD87362.1"/>
    <property type="molecule type" value="Genomic_DNA"/>
</dbReference>
<dbReference type="OrthoDB" id="9815750at2"/>
<dbReference type="Gene3D" id="3.30.565.10">
    <property type="entry name" value="Histidine kinase-like ATPase, C-terminal domain"/>
    <property type="match status" value="1"/>
</dbReference>
<dbReference type="GO" id="GO:0005524">
    <property type="term" value="F:ATP binding"/>
    <property type="evidence" value="ECO:0007669"/>
    <property type="project" value="UniProtKB-KW"/>
</dbReference>
<evidence type="ECO:0000256" key="7">
    <source>
        <dbReference type="ARBA" id="ARBA00022840"/>
    </source>
</evidence>
<dbReference type="SMART" id="SM00387">
    <property type="entry name" value="HATPase_c"/>
    <property type="match status" value="1"/>
</dbReference>
<evidence type="ECO:0000259" key="10">
    <source>
        <dbReference type="PROSITE" id="PS50109"/>
    </source>
</evidence>
<dbReference type="Pfam" id="PF02518">
    <property type="entry name" value="HATPase_c"/>
    <property type="match status" value="1"/>
</dbReference>
<feature type="transmembrane region" description="Helical" evidence="9">
    <location>
        <begin position="97"/>
        <end position="115"/>
    </location>
</feature>
<keyword evidence="9" id="KW-0812">Transmembrane</keyword>
<keyword evidence="12" id="KW-1185">Reference proteome</keyword>
<dbReference type="SUPFAM" id="SSF47384">
    <property type="entry name" value="Homodimeric domain of signal transducing histidine kinase"/>
    <property type="match status" value="1"/>
</dbReference>
<keyword evidence="9" id="KW-1133">Transmembrane helix</keyword>
<dbReference type="InterPro" id="IPR004358">
    <property type="entry name" value="Sig_transdc_His_kin-like_C"/>
</dbReference>
<dbReference type="AlphaFoldDB" id="A0A0W1B1D5"/>
<evidence type="ECO:0000256" key="2">
    <source>
        <dbReference type="ARBA" id="ARBA00012438"/>
    </source>
</evidence>
<evidence type="ECO:0000256" key="6">
    <source>
        <dbReference type="ARBA" id="ARBA00022777"/>
    </source>
</evidence>
<feature type="transmembrane region" description="Helical" evidence="9">
    <location>
        <begin position="156"/>
        <end position="178"/>
    </location>
</feature>
<dbReference type="PROSITE" id="PS50109">
    <property type="entry name" value="HIS_KIN"/>
    <property type="match status" value="1"/>
</dbReference>
<feature type="transmembrane region" description="Helical" evidence="9">
    <location>
        <begin position="127"/>
        <end position="144"/>
    </location>
</feature>
<comment type="caution">
    <text evidence="11">The sequence shown here is derived from an EMBL/GenBank/DDBJ whole genome shotgun (WGS) entry which is preliminary data.</text>
</comment>
<accession>A0A0W1B1D5</accession>
<gene>
    <name evidence="11" type="ORF">UQ64_11085</name>
</gene>
<comment type="catalytic activity">
    <reaction evidence="1">
        <text>ATP + protein L-histidine = ADP + protein N-phospho-L-histidine.</text>
        <dbReference type="EC" id="2.7.13.3"/>
    </reaction>
</comment>
<dbReference type="InterPro" id="IPR005467">
    <property type="entry name" value="His_kinase_dom"/>
</dbReference>
<name>A0A0W1B1D5_9BACL</name>
<feature type="domain" description="Histidine kinase" evidence="10">
    <location>
        <begin position="206"/>
        <end position="412"/>
    </location>
</feature>
<evidence type="ECO:0000256" key="8">
    <source>
        <dbReference type="ARBA" id="ARBA00023012"/>
    </source>
</evidence>
<reference evidence="11 12" key="1">
    <citation type="journal article" date="2015" name="Int. Biodeterior. Biodegradation">
        <title>Physiological and genetic screening methods for the isolation of methyl tert-butyl ether-degrading bacteria for bioremediation purposes.</title>
        <authorList>
            <person name="Guisado I.M."/>
            <person name="Purswani J."/>
            <person name="Gonzalez Lopez J."/>
            <person name="Pozo C."/>
        </authorList>
    </citation>
    <scope>NUCLEOTIDE SEQUENCE [LARGE SCALE GENOMIC DNA]</scope>
    <source>
        <strain evidence="11 12">SH7</strain>
    </source>
</reference>
<evidence type="ECO:0000256" key="1">
    <source>
        <dbReference type="ARBA" id="ARBA00000085"/>
    </source>
</evidence>
<feature type="transmembrane region" description="Helical" evidence="9">
    <location>
        <begin position="34"/>
        <end position="51"/>
    </location>
</feature>
<dbReference type="CDD" id="cd00082">
    <property type="entry name" value="HisKA"/>
    <property type="match status" value="1"/>
</dbReference>
<dbReference type="SUPFAM" id="SSF55874">
    <property type="entry name" value="ATPase domain of HSP90 chaperone/DNA topoisomerase II/histidine kinase"/>
    <property type="match status" value="1"/>
</dbReference>
<dbReference type="InterPro" id="IPR003661">
    <property type="entry name" value="HisK_dim/P_dom"/>
</dbReference>
<dbReference type="Proteomes" id="UP000054709">
    <property type="component" value="Unassembled WGS sequence"/>
</dbReference>
<evidence type="ECO:0000313" key="12">
    <source>
        <dbReference type="Proteomes" id="UP000054709"/>
    </source>
</evidence>
<dbReference type="PANTHER" id="PTHR43065">
    <property type="entry name" value="SENSOR HISTIDINE KINASE"/>
    <property type="match status" value="1"/>
</dbReference>
<keyword evidence="5" id="KW-0547">Nucleotide-binding</keyword>
<keyword evidence="8" id="KW-0902">Two-component regulatory system</keyword>
<feature type="transmembrane region" description="Helical" evidence="9">
    <location>
        <begin position="5"/>
        <end position="22"/>
    </location>
</feature>
<evidence type="ECO:0000256" key="9">
    <source>
        <dbReference type="SAM" id="Phobius"/>
    </source>
</evidence>
<keyword evidence="6" id="KW-0418">Kinase</keyword>
<dbReference type="PRINTS" id="PR00344">
    <property type="entry name" value="BCTRLSENSOR"/>
</dbReference>
<feature type="transmembrane region" description="Helical" evidence="9">
    <location>
        <begin position="63"/>
        <end position="85"/>
    </location>
</feature>
<dbReference type="EC" id="2.7.13.3" evidence="2"/>
<dbReference type="SMART" id="SM00388">
    <property type="entry name" value="HisKA"/>
    <property type="match status" value="1"/>
</dbReference>
<keyword evidence="7" id="KW-0067">ATP-binding</keyword>
<keyword evidence="3" id="KW-0597">Phosphoprotein</keyword>
<organism evidence="11 12">
    <name type="scientific">Paenibacillus etheri</name>
    <dbReference type="NCBI Taxonomy" id="1306852"/>
    <lineage>
        <taxon>Bacteria</taxon>
        <taxon>Bacillati</taxon>
        <taxon>Bacillota</taxon>
        <taxon>Bacilli</taxon>
        <taxon>Bacillales</taxon>
        <taxon>Paenibacillaceae</taxon>
        <taxon>Paenibacillus</taxon>
    </lineage>
</organism>
<evidence type="ECO:0000313" key="11">
    <source>
        <dbReference type="EMBL" id="KTD87362.1"/>
    </source>
</evidence>
<protein>
    <recommendedName>
        <fullName evidence="2">histidine kinase</fullName>
        <ecNumber evidence="2">2.7.13.3</ecNumber>
    </recommendedName>
</protein>
<evidence type="ECO:0000256" key="5">
    <source>
        <dbReference type="ARBA" id="ARBA00022741"/>
    </source>
</evidence>
<dbReference type="PANTHER" id="PTHR43065:SF46">
    <property type="entry name" value="C4-DICARBOXYLATE TRANSPORT SENSOR PROTEIN DCTB"/>
    <property type="match status" value="1"/>
</dbReference>
<evidence type="ECO:0000256" key="3">
    <source>
        <dbReference type="ARBA" id="ARBA00022553"/>
    </source>
</evidence>
<dbReference type="Gene3D" id="1.10.287.130">
    <property type="match status" value="1"/>
</dbReference>
<proteinExistence type="predicted"/>